<evidence type="ECO:0000313" key="3">
    <source>
        <dbReference type="Proteomes" id="UP000320496"/>
    </source>
</evidence>
<name>A0A517ZAW1_9PLAN</name>
<evidence type="ECO:0000256" key="1">
    <source>
        <dbReference type="SAM" id="MobiDB-lite"/>
    </source>
</evidence>
<protein>
    <submittedName>
        <fullName evidence="2">Uncharacterized protein</fullName>
    </submittedName>
</protein>
<dbReference type="Proteomes" id="UP000320496">
    <property type="component" value="Chromosome"/>
</dbReference>
<dbReference type="AlphaFoldDB" id="A0A517ZAW1"/>
<feature type="compositionally biased region" description="Basic and acidic residues" evidence="1">
    <location>
        <begin position="1"/>
        <end position="25"/>
    </location>
</feature>
<organism evidence="2 3">
    <name type="scientific">Maioricimonas rarisocia</name>
    <dbReference type="NCBI Taxonomy" id="2528026"/>
    <lineage>
        <taxon>Bacteria</taxon>
        <taxon>Pseudomonadati</taxon>
        <taxon>Planctomycetota</taxon>
        <taxon>Planctomycetia</taxon>
        <taxon>Planctomycetales</taxon>
        <taxon>Planctomycetaceae</taxon>
        <taxon>Maioricimonas</taxon>
    </lineage>
</organism>
<feature type="region of interest" description="Disordered" evidence="1">
    <location>
        <begin position="1"/>
        <end position="32"/>
    </location>
</feature>
<gene>
    <name evidence="2" type="ORF">Mal4_39780</name>
</gene>
<dbReference type="KEGG" id="mri:Mal4_39780"/>
<proteinExistence type="predicted"/>
<evidence type="ECO:0000313" key="2">
    <source>
        <dbReference type="EMBL" id="QDU39632.1"/>
    </source>
</evidence>
<keyword evidence="3" id="KW-1185">Reference proteome</keyword>
<sequence>MTIARHDSAQHCVREVKGKQARSTDEPQPGRVADAWSIDHRGYSIRPGRKGRFAEVFRDLRASGAYAGNAVGTETDTRYILTENRVRRWLRIEEKCS</sequence>
<accession>A0A517ZAW1</accession>
<dbReference type="EMBL" id="CP036275">
    <property type="protein sequence ID" value="QDU39632.1"/>
    <property type="molecule type" value="Genomic_DNA"/>
</dbReference>
<reference evidence="2 3" key="1">
    <citation type="submission" date="2019-02" db="EMBL/GenBank/DDBJ databases">
        <title>Deep-cultivation of Planctomycetes and their phenomic and genomic characterization uncovers novel biology.</title>
        <authorList>
            <person name="Wiegand S."/>
            <person name="Jogler M."/>
            <person name="Boedeker C."/>
            <person name="Pinto D."/>
            <person name="Vollmers J."/>
            <person name="Rivas-Marin E."/>
            <person name="Kohn T."/>
            <person name="Peeters S.H."/>
            <person name="Heuer A."/>
            <person name="Rast P."/>
            <person name="Oberbeckmann S."/>
            <person name="Bunk B."/>
            <person name="Jeske O."/>
            <person name="Meyerdierks A."/>
            <person name="Storesund J.E."/>
            <person name="Kallscheuer N."/>
            <person name="Luecker S."/>
            <person name="Lage O.M."/>
            <person name="Pohl T."/>
            <person name="Merkel B.J."/>
            <person name="Hornburger P."/>
            <person name="Mueller R.-W."/>
            <person name="Bruemmer F."/>
            <person name="Labrenz M."/>
            <person name="Spormann A.M."/>
            <person name="Op den Camp H."/>
            <person name="Overmann J."/>
            <person name="Amann R."/>
            <person name="Jetten M.S.M."/>
            <person name="Mascher T."/>
            <person name="Medema M.H."/>
            <person name="Devos D.P."/>
            <person name="Kaster A.-K."/>
            <person name="Ovreas L."/>
            <person name="Rohde M."/>
            <person name="Galperin M.Y."/>
            <person name="Jogler C."/>
        </authorList>
    </citation>
    <scope>NUCLEOTIDE SEQUENCE [LARGE SCALE GENOMIC DNA]</scope>
    <source>
        <strain evidence="2 3">Mal4</strain>
    </source>
</reference>